<name>A0A432MIE6_9BACT</name>
<dbReference type="PANTHER" id="PTHR30093">
    <property type="entry name" value="GENERAL SECRETION PATHWAY PROTEIN G"/>
    <property type="match status" value="1"/>
</dbReference>
<proteinExistence type="predicted"/>
<dbReference type="Pfam" id="PF07963">
    <property type="entry name" value="N_methyl"/>
    <property type="match status" value="1"/>
</dbReference>
<dbReference type="PANTHER" id="PTHR30093:SF2">
    <property type="entry name" value="TYPE II SECRETION SYSTEM PROTEIN H"/>
    <property type="match status" value="1"/>
</dbReference>
<comment type="caution">
    <text evidence="2">The sequence shown here is derived from an EMBL/GenBank/DDBJ whole genome shotgun (WGS) entry which is preliminary data.</text>
</comment>
<dbReference type="PROSITE" id="PS00409">
    <property type="entry name" value="PROKAR_NTER_METHYL"/>
    <property type="match status" value="1"/>
</dbReference>
<dbReference type="Proteomes" id="UP000280296">
    <property type="component" value="Unassembled WGS sequence"/>
</dbReference>
<dbReference type="RefSeq" id="WP_126726039.1">
    <property type="nucleotide sequence ID" value="NZ_RYZH01000025.1"/>
</dbReference>
<evidence type="ECO:0000313" key="3">
    <source>
        <dbReference type="Proteomes" id="UP000280296"/>
    </source>
</evidence>
<dbReference type="AlphaFoldDB" id="A0A432MIE6"/>
<dbReference type="InterPro" id="IPR012902">
    <property type="entry name" value="N_methyl_site"/>
</dbReference>
<protein>
    <submittedName>
        <fullName evidence="2">DUF1559 domain-containing protein</fullName>
    </submittedName>
</protein>
<accession>A0A432MIE6</accession>
<keyword evidence="3" id="KW-1185">Reference proteome</keyword>
<evidence type="ECO:0000313" key="2">
    <source>
        <dbReference type="EMBL" id="RUL87133.1"/>
    </source>
</evidence>
<sequence length="351" mass="37786">MPQKKRSGFTLIELLVVIAIIGVLIALLLPAVQSAREAARRAQCTNNLKQLGLAIHNYESTYGSFIPSVMYPSAKDSWGWGPSMQLSVLQYFEQGNMWNAYNVGAVHPNAAGSDLYATNATVFNTQVSSFLCPSDAPIRQTSLCSYFGNVGGPFALGGYTGTLIPSQGTWPVPSSMRTTPGAVKISDIRDGTSNTALWSERLTGHPNAGSIVPGSGEDAKRVFFRTEVNNVNQGLDVAQSLVQACRSLPPTQTAVSGIRGAFWFRAYPAYINYAVYNHYMPPNGLSCGNRYMNSWGHDVLGAAAPSSNHPGGVNVCMADGSVKFIKDTVNLQTWWALGTRRGGEVISADQY</sequence>
<dbReference type="OrthoDB" id="263171at2"/>
<evidence type="ECO:0000259" key="1">
    <source>
        <dbReference type="Pfam" id="PF07596"/>
    </source>
</evidence>
<feature type="domain" description="DUF1559" evidence="1">
    <location>
        <begin position="33"/>
        <end position="331"/>
    </location>
</feature>
<organism evidence="2 3">
    <name type="scientific">Tautonia sociabilis</name>
    <dbReference type="NCBI Taxonomy" id="2080755"/>
    <lineage>
        <taxon>Bacteria</taxon>
        <taxon>Pseudomonadati</taxon>
        <taxon>Planctomycetota</taxon>
        <taxon>Planctomycetia</taxon>
        <taxon>Isosphaerales</taxon>
        <taxon>Isosphaeraceae</taxon>
        <taxon>Tautonia</taxon>
    </lineage>
</organism>
<dbReference type="Pfam" id="PF07596">
    <property type="entry name" value="SBP_bac_10"/>
    <property type="match status" value="1"/>
</dbReference>
<reference evidence="2 3" key="2">
    <citation type="submission" date="2019-01" db="EMBL/GenBank/DDBJ databases">
        <title>Tautonia sociabilis, a novel thermotolerant planctomycete of Isosphaeraceae family, isolated from a 4000 m deep subterranean habitat.</title>
        <authorList>
            <person name="Kovaleva O.L."/>
            <person name="Elcheninov A.G."/>
            <person name="Van Heerden E."/>
            <person name="Toshchakov S.V."/>
            <person name="Novikov A."/>
            <person name="Bonch-Osmolovskaya E.A."/>
            <person name="Kublanov I.V."/>
        </authorList>
    </citation>
    <scope>NUCLEOTIDE SEQUENCE [LARGE SCALE GENOMIC DNA]</scope>
    <source>
        <strain evidence="2 3">GM2012</strain>
    </source>
</reference>
<dbReference type="SUPFAM" id="SSF54523">
    <property type="entry name" value="Pili subunits"/>
    <property type="match status" value="1"/>
</dbReference>
<reference evidence="2 3" key="1">
    <citation type="submission" date="2018-12" db="EMBL/GenBank/DDBJ databases">
        <authorList>
            <person name="Toschakov S.V."/>
        </authorList>
    </citation>
    <scope>NUCLEOTIDE SEQUENCE [LARGE SCALE GENOMIC DNA]</scope>
    <source>
        <strain evidence="2 3">GM2012</strain>
    </source>
</reference>
<dbReference type="NCBIfam" id="TIGR02532">
    <property type="entry name" value="IV_pilin_GFxxxE"/>
    <property type="match status" value="1"/>
</dbReference>
<dbReference type="Gene3D" id="3.30.700.10">
    <property type="entry name" value="Glycoprotein, Type 4 Pilin"/>
    <property type="match status" value="1"/>
</dbReference>
<gene>
    <name evidence="2" type="ORF">TsocGM_13705</name>
</gene>
<dbReference type="InterPro" id="IPR027558">
    <property type="entry name" value="Pre_pil_HX9DG_C"/>
</dbReference>
<dbReference type="InterPro" id="IPR045584">
    <property type="entry name" value="Pilin-like"/>
</dbReference>
<dbReference type="InterPro" id="IPR011453">
    <property type="entry name" value="DUF1559"/>
</dbReference>
<dbReference type="NCBIfam" id="TIGR04294">
    <property type="entry name" value="pre_pil_HX9DG"/>
    <property type="match status" value="1"/>
</dbReference>
<dbReference type="EMBL" id="RYZH01000025">
    <property type="protein sequence ID" value="RUL87133.1"/>
    <property type="molecule type" value="Genomic_DNA"/>
</dbReference>